<protein>
    <submittedName>
        <fullName evidence="2">Uncharacterized protein</fullName>
    </submittedName>
</protein>
<proteinExistence type="predicted"/>
<evidence type="ECO:0000313" key="3">
    <source>
        <dbReference type="Proteomes" id="UP001186944"/>
    </source>
</evidence>
<sequence>MVNTLVPKFDFCFQIGLFILGSINNLPYVIVTSAASTIADSFNKRNDVGVVFGANVALSVIVKGIIINVMS</sequence>
<reference evidence="2" key="1">
    <citation type="submission" date="2019-08" db="EMBL/GenBank/DDBJ databases">
        <title>The improved chromosome-level genome for the pearl oyster Pinctada fucata martensii using PacBio sequencing and Hi-C.</title>
        <authorList>
            <person name="Zheng Z."/>
        </authorList>
    </citation>
    <scope>NUCLEOTIDE SEQUENCE</scope>
    <source>
        <strain evidence="2">ZZ-2019</strain>
        <tissue evidence="2">Adductor muscle</tissue>
    </source>
</reference>
<accession>A0AA88YJV6</accession>
<gene>
    <name evidence="2" type="ORF">FSP39_000281</name>
</gene>
<evidence type="ECO:0000313" key="2">
    <source>
        <dbReference type="EMBL" id="KAK3101015.1"/>
    </source>
</evidence>
<feature type="transmembrane region" description="Helical" evidence="1">
    <location>
        <begin position="50"/>
        <end position="70"/>
    </location>
</feature>
<keyword evidence="1" id="KW-0472">Membrane</keyword>
<dbReference type="Proteomes" id="UP001186944">
    <property type="component" value="Unassembled WGS sequence"/>
</dbReference>
<feature type="transmembrane region" description="Helical" evidence="1">
    <location>
        <begin position="12"/>
        <end position="30"/>
    </location>
</feature>
<keyword evidence="1" id="KW-1133">Transmembrane helix</keyword>
<dbReference type="EMBL" id="VSWD01000005">
    <property type="protein sequence ID" value="KAK3101015.1"/>
    <property type="molecule type" value="Genomic_DNA"/>
</dbReference>
<organism evidence="2 3">
    <name type="scientific">Pinctada imbricata</name>
    <name type="common">Atlantic pearl-oyster</name>
    <name type="synonym">Pinctada martensii</name>
    <dbReference type="NCBI Taxonomy" id="66713"/>
    <lineage>
        <taxon>Eukaryota</taxon>
        <taxon>Metazoa</taxon>
        <taxon>Spiralia</taxon>
        <taxon>Lophotrochozoa</taxon>
        <taxon>Mollusca</taxon>
        <taxon>Bivalvia</taxon>
        <taxon>Autobranchia</taxon>
        <taxon>Pteriomorphia</taxon>
        <taxon>Pterioida</taxon>
        <taxon>Pterioidea</taxon>
        <taxon>Pteriidae</taxon>
        <taxon>Pinctada</taxon>
    </lineage>
</organism>
<keyword evidence="3" id="KW-1185">Reference proteome</keyword>
<dbReference type="AlphaFoldDB" id="A0AA88YJV6"/>
<name>A0AA88YJV6_PINIB</name>
<keyword evidence="1" id="KW-0812">Transmembrane</keyword>
<comment type="caution">
    <text evidence="2">The sequence shown here is derived from an EMBL/GenBank/DDBJ whole genome shotgun (WGS) entry which is preliminary data.</text>
</comment>
<evidence type="ECO:0000256" key="1">
    <source>
        <dbReference type="SAM" id="Phobius"/>
    </source>
</evidence>